<feature type="domain" description="SANT" evidence="9">
    <location>
        <begin position="205"/>
        <end position="256"/>
    </location>
</feature>
<dbReference type="AlphaFoldDB" id="A0AAW2YZQ0"/>
<feature type="region of interest" description="Disordered" evidence="7">
    <location>
        <begin position="529"/>
        <end position="555"/>
    </location>
</feature>
<dbReference type="FunFam" id="1.10.10.60:FF:000010">
    <property type="entry name" value="Transcriptional activator Myb isoform A"/>
    <property type="match status" value="1"/>
</dbReference>
<dbReference type="EMBL" id="JAOPGA020000862">
    <property type="protein sequence ID" value="KAL0482494.1"/>
    <property type="molecule type" value="Genomic_DNA"/>
</dbReference>
<feature type="region of interest" description="Disordered" evidence="7">
    <location>
        <begin position="1"/>
        <end position="21"/>
    </location>
</feature>
<dbReference type="GO" id="GO:0000981">
    <property type="term" value="F:DNA-binding transcription factor activity, RNA polymerase II-specific"/>
    <property type="evidence" value="ECO:0007669"/>
    <property type="project" value="TreeGrafter"/>
</dbReference>
<evidence type="ECO:0000259" key="10">
    <source>
        <dbReference type="PROSITE" id="PS51294"/>
    </source>
</evidence>
<evidence type="ECO:0000313" key="12">
    <source>
        <dbReference type="Proteomes" id="UP001431209"/>
    </source>
</evidence>
<dbReference type="GO" id="GO:0000978">
    <property type="term" value="F:RNA polymerase II cis-regulatory region sequence-specific DNA binding"/>
    <property type="evidence" value="ECO:0007669"/>
    <property type="project" value="TreeGrafter"/>
</dbReference>
<feature type="domain" description="HTH myb-type" evidence="10">
    <location>
        <begin position="206"/>
        <end position="256"/>
    </location>
</feature>
<dbReference type="Pfam" id="PF00249">
    <property type="entry name" value="Myb_DNA-binding"/>
    <property type="match status" value="1"/>
</dbReference>
<proteinExistence type="predicted"/>
<reference evidence="11 12" key="1">
    <citation type="submission" date="2024-03" db="EMBL/GenBank/DDBJ databases">
        <title>The Acrasis kona genome and developmental transcriptomes reveal deep origins of eukaryotic multicellular pathways.</title>
        <authorList>
            <person name="Sheikh S."/>
            <person name="Fu C.-J."/>
            <person name="Brown M.W."/>
            <person name="Baldauf S.L."/>
        </authorList>
    </citation>
    <scope>NUCLEOTIDE SEQUENCE [LARGE SCALE GENOMIC DNA]</scope>
    <source>
        <strain evidence="11 12">ATCC MYA-3509</strain>
    </source>
</reference>
<feature type="domain" description="SANT" evidence="9">
    <location>
        <begin position="101"/>
        <end position="141"/>
    </location>
</feature>
<keyword evidence="5" id="KW-0804">Transcription</keyword>
<feature type="domain" description="HTH myb-type" evidence="10">
    <location>
        <begin position="150"/>
        <end position="205"/>
    </location>
</feature>
<evidence type="ECO:0000256" key="4">
    <source>
        <dbReference type="ARBA" id="ARBA00023125"/>
    </source>
</evidence>
<feature type="compositionally biased region" description="Polar residues" evidence="7">
    <location>
        <begin position="1"/>
        <end position="14"/>
    </location>
</feature>
<evidence type="ECO:0000256" key="3">
    <source>
        <dbReference type="ARBA" id="ARBA00023015"/>
    </source>
</evidence>
<evidence type="ECO:0000259" key="8">
    <source>
        <dbReference type="PROSITE" id="PS50090"/>
    </source>
</evidence>
<name>A0AAW2YZQ0_9EUKA</name>
<evidence type="ECO:0000313" key="11">
    <source>
        <dbReference type="EMBL" id="KAL0482494.1"/>
    </source>
</evidence>
<feature type="domain" description="Myb-like" evidence="8">
    <location>
        <begin position="150"/>
        <end position="201"/>
    </location>
</feature>
<dbReference type="FunFam" id="1.10.10.60:FF:000016">
    <property type="entry name" value="Transcriptional activator Myb isoform A"/>
    <property type="match status" value="1"/>
</dbReference>
<evidence type="ECO:0000256" key="7">
    <source>
        <dbReference type="SAM" id="MobiDB-lite"/>
    </source>
</evidence>
<feature type="compositionally biased region" description="Polar residues" evidence="7">
    <location>
        <begin position="428"/>
        <end position="444"/>
    </location>
</feature>
<dbReference type="PANTHER" id="PTHR45614">
    <property type="entry name" value="MYB PROTEIN-RELATED"/>
    <property type="match status" value="1"/>
</dbReference>
<dbReference type="InterPro" id="IPR017884">
    <property type="entry name" value="SANT_dom"/>
</dbReference>
<feature type="region of interest" description="Disordered" evidence="7">
    <location>
        <begin position="419"/>
        <end position="455"/>
    </location>
</feature>
<evidence type="ECO:0000256" key="1">
    <source>
        <dbReference type="ARBA" id="ARBA00004123"/>
    </source>
</evidence>
<dbReference type="Gene3D" id="1.10.10.60">
    <property type="entry name" value="Homeodomain-like"/>
    <property type="match status" value="3"/>
</dbReference>
<evidence type="ECO:0000256" key="5">
    <source>
        <dbReference type="ARBA" id="ARBA00023163"/>
    </source>
</evidence>
<feature type="compositionally biased region" description="Low complexity" evidence="7">
    <location>
        <begin position="445"/>
        <end position="455"/>
    </location>
</feature>
<feature type="compositionally biased region" description="Low complexity" evidence="7">
    <location>
        <begin position="35"/>
        <end position="46"/>
    </location>
</feature>
<dbReference type="Proteomes" id="UP001431209">
    <property type="component" value="Unassembled WGS sequence"/>
</dbReference>
<feature type="domain" description="Myb-like" evidence="8">
    <location>
        <begin position="202"/>
        <end position="252"/>
    </location>
</feature>
<dbReference type="CDD" id="cd00167">
    <property type="entry name" value="SANT"/>
    <property type="match status" value="3"/>
</dbReference>
<keyword evidence="12" id="KW-1185">Reference proteome</keyword>
<dbReference type="InterPro" id="IPR050560">
    <property type="entry name" value="MYB_TF"/>
</dbReference>
<dbReference type="PROSITE" id="PS51293">
    <property type="entry name" value="SANT"/>
    <property type="match status" value="2"/>
</dbReference>
<gene>
    <name evidence="11" type="ORF">AKO1_014472</name>
</gene>
<dbReference type="SUPFAM" id="SSF46689">
    <property type="entry name" value="Homeodomain-like"/>
    <property type="match status" value="2"/>
</dbReference>
<dbReference type="Pfam" id="PF13921">
    <property type="entry name" value="Myb_DNA-bind_6"/>
    <property type="match status" value="1"/>
</dbReference>
<dbReference type="SMART" id="SM00717">
    <property type="entry name" value="SANT"/>
    <property type="match status" value="3"/>
</dbReference>
<dbReference type="InterPro" id="IPR001005">
    <property type="entry name" value="SANT/Myb"/>
</dbReference>
<comment type="caution">
    <text evidence="11">The sequence shown here is derived from an EMBL/GenBank/DDBJ whole genome shotgun (WGS) entry which is preliminary data.</text>
</comment>
<feature type="compositionally biased region" description="Acidic residues" evidence="7">
    <location>
        <begin position="47"/>
        <end position="77"/>
    </location>
</feature>
<feature type="region of interest" description="Disordered" evidence="7">
    <location>
        <begin position="489"/>
        <end position="511"/>
    </location>
</feature>
<feature type="compositionally biased region" description="Basic residues" evidence="7">
    <location>
        <begin position="253"/>
        <end position="268"/>
    </location>
</feature>
<comment type="subcellular location">
    <subcellularLocation>
        <location evidence="1">Nucleus</location>
    </subcellularLocation>
</comment>
<feature type="domain" description="Myb-like" evidence="8">
    <location>
        <begin position="98"/>
        <end position="149"/>
    </location>
</feature>
<dbReference type="PROSITE" id="PS51294">
    <property type="entry name" value="HTH_MYB"/>
    <property type="match status" value="3"/>
</dbReference>
<evidence type="ECO:0000256" key="2">
    <source>
        <dbReference type="ARBA" id="ARBA00022737"/>
    </source>
</evidence>
<organism evidence="11 12">
    <name type="scientific">Acrasis kona</name>
    <dbReference type="NCBI Taxonomy" id="1008807"/>
    <lineage>
        <taxon>Eukaryota</taxon>
        <taxon>Discoba</taxon>
        <taxon>Heterolobosea</taxon>
        <taxon>Tetramitia</taxon>
        <taxon>Eutetramitia</taxon>
        <taxon>Acrasidae</taxon>
        <taxon>Acrasis</taxon>
    </lineage>
</organism>
<keyword evidence="6" id="KW-0539">Nucleus</keyword>
<feature type="region of interest" description="Disordered" evidence="7">
    <location>
        <begin position="33"/>
        <end position="111"/>
    </location>
</feature>
<dbReference type="InterPro" id="IPR009057">
    <property type="entry name" value="Homeodomain-like_sf"/>
</dbReference>
<keyword evidence="3" id="KW-0805">Transcription regulation</keyword>
<dbReference type="PANTHER" id="PTHR45614:SF274">
    <property type="entry name" value="MYB-LIKE DNA-BINDING PROTEIN"/>
    <property type="match status" value="1"/>
</dbReference>
<dbReference type="PROSITE" id="PS50090">
    <property type="entry name" value="MYB_LIKE"/>
    <property type="match status" value="3"/>
</dbReference>
<sequence>MFEINVPQTTTFNHQPPAMFSNAAPHNITIAAKYQQPFKEQQQSPQGDDEQDDDALLNEDYDDEEDEENLDDDDQLGLDERRKRSSNSNATIRRTGPVRRSRKGGWTEEEDEALREAVNTHGGKNWKKIAEMLNNRTSVQCLHRWQKVLNPNLVKGPWTKDEDESIVKLVQAYGAENWSMIASHLPGRIGKQCRERWYNHLNPNIKKEPWSEEEEKTLLESQEQMGNKWAEISKMLPGRTDNACKNHFNSLMARKKKGSNKSQRKQRRTRPDAKGHTRSLSDTAFYQFTEQGVANTQLGNDAIHGTYHLNLQPQMQQFVPPTLTTSTSMLQLSSLAHQNQYHSQFKLTSSVPPSPTAIGFGGLTLTSPNSNASTPTVLSPTAQRSVTPTQQQFISYAPPPQQPPSLAINKVSPPLQLNRILSAPSPRSPTTHSPQPGQSNFFLANSSTTTNQNTNRIHSCPTPTVVTSPIVAQQPKPIQFVQQEINQQQHHVQQQQQQHFHHQHHLQQNNQGTLRRYASTSCMENLLSTETQAKPIPSKQKSSQFRSSNDDGRILETPDIMISGSPFNMDQIVMQARQQHALITTDEEDQRQDFKLDLSGDDELSMNEFANSGGDDLTSLMMMDSMMNIKQEPIDDEDNIVDIDLMGVNSRIGADMGFGGGEEFIDFNRNIINNSNSCSSASLFENSNVDFGDDASFMFDELLIKSEHMFGIGVDAIPSGGVRKKKFKRAHHRSVSFDVSLLNGTSPAKRSNFQNQQDFFF</sequence>
<dbReference type="InterPro" id="IPR017930">
    <property type="entry name" value="Myb_dom"/>
</dbReference>
<accession>A0AAW2YZQ0</accession>
<keyword evidence="4" id="KW-0238">DNA-binding</keyword>
<feature type="region of interest" description="Disordered" evidence="7">
    <location>
        <begin position="251"/>
        <end position="282"/>
    </location>
</feature>
<dbReference type="GO" id="GO:0005634">
    <property type="term" value="C:nucleus"/>
    <property type="evidence" value="ECO:0007669"/>
    <property type="project" value="UniProtKB-SubCell"/>
</dbReference>
<feature type="domain" description="HTH myb-type" evidence="10">
    <location>
        <begin position="102"/>
        <end position="149"/>
    </location>
</feature>
<protein>
    <submittedName>
        <fullName evidence="11">Uncharacterized protein</fullName>
    </submittedName>
</protein>
<evidence type="ECO:0000259" key="9">
    <source>
        <dbReference type="PROSITE" id="PS51293"/>
    </source>
</evidence>
<feature type="compositionally biased region" description="Low complexity" evidence="7">
    <location>
        <begin position="489"/>
        <end position="498"/>
    </location>
</feature>
<evidence type="ECO:0000256" key="6">
    <source>
        <dbReference type="ARBA" id="ARBA00023242"/>
    </source>
</evidence>
<keyword evidence="2" id="KW-0677">Repeat</keyword>